<keyword evidence="2" id="KW-1185">Reference proteome</keyword>
<reference evidence="2" key="1">
    <citation type="journal article" date="2019" name="Int. J. Syst. Evol. Microbiol.">
        <title>The Global Catalogue of Microorganisms (GCM) 10K type strain sequencing project: providing services to taxonomists for standard genome sequencing and annotation.</title>
        <authorList>
            <consortium name="The Broad Institute Genomics Platform"/>
            <consortium name="The Broad Institute Genome Sequencing Center for Infectious Disease"/>
            <person name="Wu L."/>
            <person name="Ma J."/>
        </authorList>
    </citation>
    <scope>NUCLEOTIDE SEQUENCE [LARGE SCALE GENOMIC DNA]</scope>
    <source>
        <strain evidence="2">JCM 18410</strain>
    </source>
</reference>
<sequence length="65" mass="6242">MSDVSSCGPARGTAAAATAVPVLIVITGSVGPTSNTAHVTRAGQRGAARRCRGAGGGEDVTFGSV</sequence>
<accession>A0ABP9KQ67</accession>
<evidence type="ECO:0000313" key="1">
    <source>
        <dbReference type="EMBL" id="GAA5063420.1"/>
    </source>
</evidence>
<evidence type="ECO:0000313" key="2">
    <source>
        <dbReference type="Proteomes" id="UP001500124"/>
    </source>
</evidence>
<dbReference type="EMBL" id="BAABKC010000060">
    <property type="protein sequence ID" value="GAA5063420.1"/>
    <property type="molecule type" value="Genomic_DNA"/>
</dbReference>
<comment type="caution">
    <text evidence="1">The sequence shown here is derived from an EMBL/GenBank/DDBJ whole genome shotgun (WGS) entry which is preliminary data.</text>
</comment>
<dbReference type="Proteomes" id="UP001500124">
    <property type="component" value="Unassembled WGS sequence"/>
</dbReference>
<proteinExistence type="predicted"/>
<gene>
    <name evidence="1" type="ORF">GCM10023336_42740</name>
</gene>
<protein>
    <submittedName>
        <fullName evidence="1">Uncharacterized protein</fullName>
    </submittedName>
</protein>
<name>A0ABP9KQ67_9ACTN</name>
<organism evidence="1 2">
    <name type="scientific">Streptomyces similanensis</name>
    <dbReference type="NCBI Taxonomy" id="1274988"/>
    <lineage>
        <taxon>Bacteria</taxon>
        <taxon>Bacillati</taxon>
        <taxon>Actinomycetota</taxon>
        <taxon>Actinomycetes</taxon>
        <taxon>Kitasatosporales</taxon>
        <taxon>Streptomycetaceae</taxon>
        <taxon>Streptomyces</taxon>
    </lineage>
</organism>